<evidence type="ECO:0000313" key="3">
    <source>
        <dbReference type="Proteomes" id="UP000724874"/>
    </source>
</evidence>
<keyword evidence="1" id="KW-0812">Transmembrane</keyword>
<name>A0A9P5NDH2_GYMJU</name>
<comment type="caution">
    <text evidence="2">The sequence shown here is derived from an EMBL/GenBank/DDBJ whole genome shotgun (WGS) entry which is preliminary data.</text>
</comment>
<proteinExistence type="predicted"/>
<keyword evidence="3" id="KW-1185">Reference proteome</keyword>
<evidence type="ECO:0000313" key="2">
    <source>
        <dbReference type="EMBL" id="KAF8879785.1"/>
    </source>
</evidence>
<dbReference type="OrthoDB" id="2927144at2759"/>
<dbReference type="Proteomes" id="UP000724874">
    <property type="component" value="Unassembled WGS sequence"/>
</dbReference>
<sequence length="311" mass="34228">MDLLSKIQNTTFISPGDSWDFDFLGYSMGVYVTFNNTETSFSEIAASYTLDGEEPINFIIQNTEVDAHYFGTQALILQLPKNPLGQHHLQVNFPDIHEPTPLRFEQIIVQNTTSRTLPPFPTPLTGVLTHGSPGVTNLGTSIGVAVGVGTLLLAIVLYTIFRYRQKRITLLKEIGNSELAARPFLLPRILRIEAAKRRGPSIQLLPQRREHTKAVRGPHNVNVDGVTEEGQHAVQRAVIIHVDSEDQQNDGEQETGPLELPPAYRSVLRSETITSPEHHPISLPPILEPTTTVIHIQEKSTTGTGTGIGSG</sequence>
<reference evidence="2" key="1">
    <citation type="submission" date="2020-11" db="EMBL/GenBank/DDBJ databases">
        <authorList>
            <consortium name="DOE Joint Genome Institute"/>
            <person name="Ahrendt S."/>
            <person name="Riley R."/>
            <person name="Andreopoulos W."/>
            <person name="LaButti K."/>
            <person name="Pangilinan J."/>
            <person name="Ruiz-duenas F.J."/>
            <person name="Barrasa J.M."/>
            <person name="Sanchez-Garcia M."/>
            <person name="Camarero S."/>
            <person name="Miyauchi S."/>
            <person name="Serrano A."/>
            <person name="Linde D."/>
            <person name="Babiker R."/>
            <person name="Drula E."/>
            <person name="Ayuso-Fernandez I."/>
            <person name="Pacheco R."/>
            <person name="Padilla G."/>
            <person name="Ferreira P."/>
            <person name="Barriuso J."/>
            <person name="Kellner H."/>
            <person name="Castanera R."/>
            <person name="Alfaro M."/>
            <person name="Ramirez L."/>
            <person name="Pisabarro A.G."/>
            <person name="Kuo A."/>
            <person name="Tritt A."/>
            <person name="Lipzen A."/>
            <person name="He G."/>
            <person name="Yan M."/>
            <person name="Ng V."/>
            <person name="Cullen D."/>
            <person name="Martin F."/>
            <person name="Rosso M.-N."/>
            <person name="Henrissat B."/>
            <person name="Hibbett D."/>
            <person name="Martinez A.T."/>
            <person name="Grigoriev I.V."/>
        </authorList>
    </citation>
    <scope>NUCLEOTIDE SEQUENCE</scope>
    <source>
        <strain evidence="2">AH 44721</strain>
    </source>
</reference>
<dbReference type="EMBL" id="JADNYJ010000146">
    <property type="protein sequence ID" value="KAF8879785.1"/>
    <property type="molecule type" value="Genomic_DNA"/>
</dbReference>
<feature type="transmembrane region" description="Helical" evidence="1">
    <location>
        <begin position="142"/>
        <end position="161"/>
    </location>
</feature>
<organism evidence="2 3">
    <name type="scientific">Gymnopilus junonius</name>
    <name type="common">Spectacular rustgill mushroom</name>
    <name type="synonym">Gymnopilus spectabilis subsp. junonius</name>
    <dbReference type="NCBI Taxonomy" id="109634"/>
    <lineage>
        <taxon>Eukaryota</taxon>
        <taxon>Fungi</taxon>
        <taxon>Dikarya</taxon>
        <taxon>Basidiomycota</taxon>
        <taxon>Agaricomycotina</taxon>
        <taxon>Agaricomycetes</taxon>
        <taxon>Agaricomycetidae</taxon>
        <taxon>Agaricales</taxon>
        <taxon>Agaricineae</taxon>
        <taxon>Hymenogastraceae</taxon>
        <taxon>Gymnopilus</taxon>
    </lineage>
</organism>
<dbReference type="AlphaFoldDB" id="A0A9P5NDH2"/>
<keyword evidence="1" id="KW-0472">Membrane</keyword>
<accession>A0A9P5NDH2</accession>
<protein>
    <submittedName>
        <fullName evidence="2">Uncharacterized protein</fullName>
    </submittedName>
</protein>
<evidence type="ECO:0000256" key="1">
    <source>
        <dbReference type="SAM" id="Phobius"/>
    </source>
</evidence>
<keyword evidence="1" id="KW-1133">Transmembrane helix</keyword>
<gene>
    <name evidence="2" type="ORF">CPB84DRAFT_288028</name>
</gene>